<dbReference type="GO" id="GO:0003677">
    <property type="term" value="F:DNA binding"/>
    <property type="evidence" value="ECO:0007669"/>
    <property type="project" value="UniProtKB-KW"/>
</dbReference>
<dbReference type="AlphaFoldDB" id="A0A9Q1QPK8"/>
<evidence type="ECO:0000256" key="4">
    <source>
        <dbReference type="ARBA" id="ARBA00023159"/>
    </source>
</evidence>
<keyword evidence="3 8" id="KW-0238">DNA-binding</keyword>
<evidence type="ECO:0000313" key="10">
    <source>
        <dbReference type="EMBL" id="KAJ8449862.1"/>
    </source>
</evidence>
<dbReference type="PROSITE" id="PS00686">
    <property type="entry name" value="NFYA_HAP2_1"/>
    <property type="match status" value="1"/>
</dbReference>
<dbReference type="InterPro" id="IPR001289">
    <property type="entry name" value="NFYA"/>
</dbReference>
<evidence type="ECO:0000256" key="3">
    <source>
        <dbReference type="ARBA" id="ARBA00023125"/>
    </source>
</evidence>
<keyword evidence="2 8" id="KW-0805">Transcription regulation</keyword>
<comment type="subcellular location">
    <subcellularLocation>
        <location evidence="1 8">Nucleus</location>
    </subcellularLocation>
</comment>
<reference evidence="10" key="1">
    <citation type="submission" date="2022-04" db="EMBL/GenBank/DDBJ databases">
        <title>Carnegiea gigantea Genome sequencing and assembly v2.</title>
        <authorList>
            <person name="Copetti D."/>
            <person name="Sanderson M.J."/>
            <person name="Burquez A."/>
            <person name="Wojciechowski M.F."/>
        </authorList>
    </citation>
    <scope>NUCLEOTIDE SEQUENCE</scope>
    <source>
        <strain evidence="10">SGP5-SGP5p</strain>
        <tissue evidence="10">Aerial part</tissue>
    </source>
</reference>
<evidence type="ECO:0000256" key="6">
    <source>
        <dbReference type="ARBA" id="ARBA00023242"/>
    </source>
</evidence>
<keyword evidence="11" id="KW-1185">Reference proteome</keyword>
<comment type="caution">
    <text evidence="10">The sequence shown here is derived from an EMBL/GenBank/DDBJ whole genome shotgun (WGS) entry which is preliminary data.</text>
</comment>
<dbReference type="Gene3D" id="6.10.250.2430">
    <property type="match status" value="1"/>
</dbReference>
<comment type="subunit">
    <text evidence="7">Heterotrimeric transcription factor composed of three components, NF-YA, NF-YB and NF-YC. NF-YB and NF-YC must interact and dimerize for NF-YA association and DNA binding.</text>
</comment>
<dbReference type="PANTHER" id="PTHR12632">
    <property type="entry name" value="TRANSCRIPTION FACTOR NF-Y ALPHA-RELATED"/>
    <property type="match status" value="1"/>
</dbReference>
<keyword evidence="4" id="KW-0010">Activator</keyword>
<dbReference type="OrthoDB" id="1097733at2759"/>
<protein>
    <recommendedName>
        <fullName evidence="8">Nuclear transcription factor Y subunit</fullName>
    </recommendedName>
</protein>
<evidence type="ECO:0000256" key="5">
    <source>
        <dbReference type="ARBA" id="ARBA00023163"/>
    </source>
</evidence>
<dbReference type="GO" id="GO:0016602">
    <property type="term" value="C:CCAAT-binding factor complex"/>
    <property type="evidence" value="ECO:0007669"/>
    <property type="project" value="InterPro"/>
</dbReference>
<gene>
    <name evidence="10" type="ORF">Cgig2_001518</name>
</gene>
<dbReference type="Proteomes" id="UP001153076">
    <property type="component" value="Unassembled WGS sequence"/>
</dbReference>
<evidence type="ECO:0000256" key="8">
    <source>
        <dbReference type="RuleBase" id="RU367155"/>
    </source>
</evidence>
<feature type="compositionally biased region" description="Polar residues" evidence="9">
    <location>
        <begin position="204"/>
        <end position="215"/>
    </location>
</feature>
<comment type="similarity">
    <text evidence="8">Belongs to the NFYA/HAP2 subunit family.</text>
</comment>
<evidence type="ECO:0000256" key="1">
    <source>
        <dbReference type="ARBA" id="ARBA00004123"/>
    </source>
</evidence>
<dbReference type="EMBL" id="JAKOGI010000019">
    <property type="protein sequence ID" value="KAJ8449862.1"/>
    <property type="molecule type" value="Genomic_DNA"/>
</dbReference>
<evidence type="ECO:0000313" key="11">
    <source>
        <dbReference type="Proteomes" id="UP001153076"/>
    </source>
</evidence>
<evidence type="ECO:0000256" key="2">
    <source>
        <dbReference type="ARBA" id="ARBA00023015"/>
    </source>
</evidence>
<accession>A0A9Q1QPK8</accession>
<dbReference type="InterPro" id="IPR018362">
    <property type="entry name" value="CCAAT-binding_factor_CS"/>
</dbReference>
<name>A0A9Q1QPK8_9CARY</name>
<proteinExistence type="inferred from homology"/>
<keyword evidence="6 8" id="KW-0539">Nucleus</keyword>
<organism evidence="10 11">
    <name type="scientific">Carnegiea gigantea</name>
    <dbReference type="NCBI Taxonomy" id="171969"/>
    <lineage>
        <taxon>Eukaryota</taxon>
        <taxon>Viridiplantae</taxon>
        <taxon>Streptophyta</taxon>
        <taxon>Embryophyta</taxon>
        <taxon>Tracheophyta</taxon>
        <taxon>Spermatophyta</taxon>
        <taxon>Magnoliopsida</taxon>
        <taxon>eudicotyledons</taxon>
        <taxon>Gunneridae</taxon>
        <taxon>Pentapetalae</taxon>
        <taxon>Caryophyllales</taxon>
        <taxon>Cactineae</taxon>
        <taxon>Cactaceae</taxon>
        <taxon>Cactoideae</taxon>
        <taxon>Echinocereeae</taxon>
        <taxon>Carnegiea</taxon>
    </lineage>
</organism>
<keyword evidence="5 8" id="KW-0804">Transcription</keyword>
<evidence type="ECO:0000256" key="9">
    <source>
        <dbReference type="SAM" id="MobiDB-lite"/>
    </source>
</evidence>
<dbReference type="Pfam" id="PF02045">
    <property type="entry name" value="CBFB_NFYA"/>
    <property type="match status" value="1"/>
</dbReference>
<feature type="region of interest" description="Disordered" evidence="9">
    <location>
        <begin position="184"/>
        <end position="215"/>
    </location>
</feature>
<sequence length="215" mass="24288">MNQRPATEQFASKSASHILCWSDNLWQDPSSSPDLSTDCTPCNTFPNNFHEPTHVNAIDAQRIPLAVPLGKYGGEEKQEYLQNEQGGFTVVVDHRQMSQQEYLLPLPHQTGLPLPADYHNGYYGGIHSSNAAAWRNEVTNEPIYVNAKQYHGILRRRQSRAKAELQNRVVKDRKPYLHESRHLHAMRRQRGSGGRFINTKKQNDGSATNSPNSSA</sequence>
<dbReference type="SMART" id="SM00521">
    <property type="entry name" value="CBF"/>
    <property type="match status" value="1"/>
</dbReference>
<comment type="function">
    <text evidence="8">Component of the sequence-specific heterotrimeric transcription factor (NF-Y) which specifically recognizes a 5'-CCAAT-3' box motif found in the promoters of its target genes.</text>
</comment>
<dbReference type="GO" id="GO:0003700">
    <property type="term" value="F:DNA-binding transcription factor activity"/>
    <property type="evidence" value="ECO:0007669"/>
    <property type="project" value="UniProtKB-UniRule"/>
</dbReference>
<dbReference type="PROSITE" id="PS51152">
    <property type="entry name" value="NFYA_HAP2_2"/>
    <property type="match status" value="1"/>
</dbReference>
<dbReference type="PRINTS" id="PR00616">
    <property type="entry name" value="CCAATSUBUNTB"/>
</dbReference>
<evidence type="ECO:0000256" key="7">
    <source>
        <dbReference type="ARBA" id="ARBA00025911"/>
    </source>
</evidence>